<name>A0A067M6H6_BOTB1</name>
<proteinExistence type="predicted"/>
<dbReference type="AlphaFoldDB" id="A0A067M6H6"/>
<dbReference type="InParanoid" id="A0A067M6H6"/>
<protein>
    <submittedName>
        <fullName evidence="1">Uncharacterized protein</fullName>
    </submittedName>
</protein>
<sequence length="99" mass="11307">MYCISGKLLGSSCIFIAITTFLTPLLSPTPITFEPTPPLPELERSRKACRSIQLSNSLIDRSRPSFIRFYLLFNSTPKLIRLFKYPISIIEHFTSLLLL</sequence>
<keyword evidence="2" id="KW-1185">Reference proteome</keyword>
<evidence type="ECO:0000313" key="1">
    <source>
        <dbReference type="EMBL" id="KDQ07472.1"/>
    </source>
</evidence>
<gene>
    <name evidence="1" type="ORF">BOTBODRAFT_608781</name>
</gene>
<dbReference type="HOGENOM" id="CLU_2320036_0_0_1"/>
<reference evidence="2" key="1">
    <citation type="journal article" date="2014" name="Proc. Natl. Acad. Sci. U.S.A.">
        <title>Extensive sampling of basidiomycete genomes demonstrates inadequacy of the white-rot/brown-rot paradigm for wood decay fungi.</title>
        <authorList>
            <person name="Riley R."/>
            <person name="Salamov A.A."/>
            <person name="Brown D.W."/>
            <person name="Nagy L.G."/>
            <person name="Floudas D."/>
            <person name="Held B.W."/>
            <person name="Levasseur A."/>
            <person name="Lombard V."/>
            <person name="Morin E."/>
            <person name="Otillar R."/>
            <person name="Lindquist E.A."/>
            <person name="Sun H."/>
            <person name="LaButti K.M."/>
            <person name="Schmutz J."/>
            <person name="Jabbour D."/>
            <person name="Luo H."/>
            <person name="Baker S.E."/>
            <person name="Pisabarro A.G."/>
            <person name="Walton J.D."/>
            <person name="Blanchette R.A."/>
            <person name="Henrissat B."/>
            <person name="Martin F."/>
            <person name="Cullen D."/>
            <person name="Hibbett D.S."/>
            <person name="Grigoriev I.V."/>
        </authorList>
    </citation>
    <scope>NUCLEOTIDE SEQUENCE [LARGE SCALE GENOMIC DNA]</scope>
    <source>
        <strain evidence="2">FD-172 SS1</strain>
    </source>
</reference>
<dbReference type="EMBL" id="KL198106">
    <property type="protein sequence ID" value="KDQ07472.1"/>
    <property type="molecule type" value="Genomic_DNA"/>
</dbReference>
<organism evidence="1 2">
    <name type="scientific">Botryobasidium botryosum (strain FD-172 SS1)</name>
    <dbReference type="NCBI Taxonomy" id="930990"/>
    <lineage>
        <taxon>Eukaryota</taxon>
        <taxon>Fungi</taxon>
        <taxon>Dikarya</taxon>
        <taxon>Basidiomycota</taxon>
        <taxon>Agaricomycotina</taxon>
        <taxon>Agaricomycetes</taxon>
        <taxon>Cantharellales</taxon>
        <taxon>Botryobasidiaceae</taxon>
        <taxon>Botryobasidium</taxon>
    </lineage>
</organism>
<dbReference type="Proteomes" id="UP000027195">
    <property type="component" value="Unassembled WGS sequence"/>
</dbReference>
<evidence type="ECO:0000313" key="2">
    <source>
        <dbReference type="Proteomes" id="UP000027195"/>
    </source>
</evidence>
<accession>A0A067M6H6</accession>